<dbReference type="InterPro" id="IPR051022">
    <property type="entry name" value="Notch_Cell-Fate_Det"/>
</dbReference>
<dbReference type="Gene3D" id="2.10.25.10">
    <property type="entry name" value="Laminin"/>
    <property type="match status" value="2"/>
</dbReference>
<evidence type="ECO:0000256" key="7">
    <source>
        <dbReference type="ARBA" id="ARBA00022782"/>
    </source>
</evidence>
<gene>
    <name evidence="18" type="ORF">NHX12_019276</name>
</gene>
<dbReference type="GO" id="GO:0048513">
    <property type="term" value="P:animal organ development"/>
    <property type="evidence" value="ECO:0007669"/>
    <property type="project" value="UniProtKB-ARBA"/>
</dbReference>
<dbReference type="GO" id="GO:0048731">
    <property type="term" value="P:system development"/>
    <property type="evidence" value="ECO:0007669"/>
    <property type="project" value="UniProtKB-ARBA"/>
</dbReference>
<dbReference type="Gene3D" id="2.60.40.3510">
    <property type="match status" value="1"/>
</dbReference>
<dbReference type="OrthoDB" id="283575at2759"/>
<evidence type="ECO:0000259" key="16">
    <source>
        <dbReference type="PROSITE" id="PS50026"/>
    </source>
</evidence>
<feature type="disulfide bond" evidence="12">
    <location>
        <begin position="288"/>
        <end position="297"/>
    </location>
</feature>
<dbReference type="SMART" id="SM00181">
    <property type="entry name" value="EGF"/>
    <property type="match status" value="3"/>
</dbReference>
<keyword evidence="5 14" id="KW-0732">Signal</keyword>
<dbReference type="InterPro" id="IPR011651">
    <property type="entry name" value="Notch_ligand_N"/>
</dbReference>
<dbReference type="SUPFAM" id="SSF57196">
    <property type="entry name" value="EGF/Laminin"/>
    <property type="match status" value="1"/>
</dbReference>
<evidence type="ECO:0000256" key="3">
    <source>
        <dbReference type="ARBA" id="ARBA00022536"/>
    </source>
</evidence>
<evidence type="ECO:0000256" key="4">
    <source>
        <dbReference type="ARBA" id="ARBA00022692"/>
    </source>
</evidence>
<keyword evidence="6 14" id="KW-0677">Repeat</keyword>
<evidence type="ECO:0000256" key="10">
    <source>
        <dbReference type="ARBA" id="ARBA00023157"/>
    </source>
</evidence>
<dbReference type="FunFam" id="2.10.25.140:FF:000001">
    <property type="entry name" value="Delta-like protein"/>
    <property type="match status" value="1"/>
</dbReference>
<feature type="disulfide bond" evidence="12">
    <location>
        <begin position="219"/>
        <end position="228"/>
    </location>
</feature>
<dbReference type="AlphaFoldDB" id="A0A9Q0ETB2"/>
<dbReference type="PROSITE" id="PS01186">
    <property type="entry name" value="EGF_2"/>
    <property type="match status" value="1"/>
</dbReference>
<dbReference type="PANTHER" id="PTHR24049">
    <property type="entry name" value="CRUMBS FAMILY MEMBER"/>
    <property type="match status" value="1"/>
</dbReference>
<evidence type="ECO:0000256" key="6">
    <source>
        <dbReference type="ARBA" id="ARBA00022737"/>
    </source>
</evidence>
<dbReference type="InterPro" id="IPR001774">
    <property type="entry name" value="DSL"/>
</dbReference>
<keyword evidence="9 14" id="KW-0472">Membrane</keyword>
<dbReference type="PANTHER" id="PTHR24049:SF22">
    <property type="entry name" value="DROSOPHILA CRUMBS HOMOLOG"/>
    <property type="match status" value="1"/>
</dbReference>
<dbReference type="PROSITE" id="PS51051">
    <property type="entry name" value="DSL"/>
    <property type="match status" value="1"/>
</dbReference>
<dbReference type="PROSITE" id="PS00022">
    <property type="entry name" value="EGF_1"/>
    <property type="match status" value="2"/>
</dbReference>
<evidence type="ECO:0000256" key="15">
    <source>
        <dbReference type="SAM" id="SignalP"/>
    </source>
</evidence>
<keyword evidence="10 12" id="KW-1015">Disulfide bond</keyword>
<feature type="disulfide bond" evidence="13">
    <location>
        <begin position="186"/>
        <end position="195"/>
    </location>
</feature>
<keyword evidence="8 14" id="KW-1133">Transmembrane helix</keyword>
<evidence type="ECO:0000256" key="9">
    <source>
        <dbReference type="ARBA" id="ARBA00023136"/>
    </source>
</evidence>
<dbReference type="EMBL" id="JANIIK010000035">
    <property type="protein sequence ID" value="KAJ3613020.1"/>
    <property type="molecule type" value="Genomic_DNA"/>
</dbReference>
<evidence type="ECO:0000313" key="19">
    <source>
        <dbReference type="Proteomes" id="UP001148018"/>
    </source>
</evidence>
<keyword evidence="2 14" id="KW-0217">Developmental protein</keyword>
<feature type="signal peptide" evidence="15">
    <location>
        <begin position="1"/>
        <end position="27"/>
    </location>
</feature>
<organism evidence="18 19">
    <name type="scientific">Muraenolepis orangiensis</name>
    <name type="common">Patagonian moray cod</name>
    <dbReference type="NCBI Taxonomy" id="630683"/>
    <lineage>
        <taxon>Eukaryota</taxon>
        <taxon>Metazoa</taxon>
        <taxon>Chordata</taxon>
        <taxon>Craniata</taxon>
        <taxon>Vertebrata</taxon>
        <taxon>Euteleostomi</taxon>
        <taxon>Actinopterygii</taxon>
        <taxon>Neopterygii</taxon>
        <taxon>Teleostei</taxon>
        <taxon>Neoteleostei</taxon>
        <taxon>Acanthomorphata</taxon>
        <taxon>Zeiogadaria</taxon>
        <taxon>Gadariae</taxon>
        <taxon>Gadiformes</taxon>
        <taxon>Muraenolepidoidei</taxon>
        <taxon>Muraenolepididae</taxon>
        <taxon>Muraenolepis</taxon>
    </lineage>
</organism>
<feature type="domain" description="EGF-like" evidence="16">
    <location>
        <begin position="196"/>
        <end position="229"/>
    </location>
</feature>
<dbReference type="GO" id="GO:0007157">
    <property type="term" value="P:heterophilic cell-cell adhesion via plasma membrane cell adhesion molecules"/>
    <property type="evidence" value="ECO:0007669"/>
    <property type="project" value="TreeGrafter"/>
</dbReference>
<evidence type="ECO:0000256" key="14">
    <source>
        <dbReference type="RuleBase" id="RU280815"/>
    </source>
</evidence>
<dbReference type="GO" id="GO:0045197">
    <property type="term" value="P:establishment or maintenance of epithelial cell apical/basal polarity"/>
    <property type="evidence" value="ECO:0007669"/>
    <property type="project" value="TreeGrafter"/>
</dbReference>
<dbReference type="CDD" id="cd00054">
    <property type="entry name" value="EGF_CA"/>
    <property type="match status" value="1"/>
</dbReference>
<dbReference type="Proteomes" id="UP001148018">
    <property type="component" value="Unassembled WGS sequence"/>
</dbReference>
<sequence>MWICMGKRQHLSLVCLLLALSAEVSWSRGFFELQLLSEYQTVVTTKRPCTYGTAVTGVLGGNTFHFKAAKSGAGRSGDPPGKLVIPFQFSWQRAFTLIVEVWDWNNGTHNSNDEELLIERSIFKGMMTPGEERQKVVHPGSSAAMEYTVQVLCEEHYYSSQCNKVCRPRDDYFGHYNCDHLGNIRCLEGWSGPTCDIAICKPGCSLQHGTCTKPGECKCKYGWQGLLCDQCLPYPGCVHGTCSVPWHCECEKNWGGWLCDKAEHACMSNPCANGGTCHEVPSGFQCHCPAGWSGPTCAKGEQ</sequence>
<dbReference type="FunFam" id="2.10.25.10:FF:000095">
    <property type="entry name" value="Notch, isoform B"/>
    <property type="match status" value="1"/>
</dbReference>
<dbReference type="InterPro" id="IPR001881">
    <property type="entry name" value="EGF-like_Ca-bd_dom"/>
</dbReference>
<evidence type="ECO:0000256" key="12">
    <source>
        <dbReference type="PROSITE-ProRule" id="PRU00076"/>
    </source>
</evidence>
<name>A0A9Q0ETB2_9TELE</name>
<feature type="domain" description="EGF-like" evidence="16">
    <location>
        <begin position="262"/>
        <end position="298"/>
    </location>
</feature>
<reference evidence="18" key="1">
    <citation type="submission" date="2022-07" db="EMBL/GenBank/DDBJ databases">
        <title>Chromosome-level genome of Muraenolepis orangiensis.</title>
        <authorList>
            <person name="Kim J."/>
        </authorList>
    </citation>
    <scope>NUCLEOTIDE SEQUENCE</scope>
    <source>
        <strain evidence="18">KU_S4_2022</strain>
        <tissue evidence="18">Muscle</tissue>
    </source>
</reference>
<dbReference type="Pfam" id="PF01414">
    <property type="entry name" value="DSL"/>
    <property type="match status" value="1"/>
</dbReference>
<comment type="caution">
    <text evidence="12">Lacks conserved residue(s) required for the propagation of feature annotation.</text>
</comment>
<dbReference type="GO" id="GO:0030154">
    <property type="term" value="P:cell differentiation"/>
    <property type="evidence" value="ECO:0007669"/>
    <property type="project" value="UniProtKB-KW"/>
</dbReference>
<feature type="chain" id="PRO_5040228359" description="Delta-like protein" evidence="15">
    <location>
        <begin position="28"/>
        <end position="302"/>
    </location>
</feature>
<evidence type="ECO:0000256" key="2">
    <source>
        <dbReference type="ARBA" id="ARBA00022473"/>
    </source>
</evidence>
<keyword evidence="4 14" id="KW-0812">Transmembrane</keyword>
<proteinExistence type="predicted"/>
<dbReference type="GO" id="GO:0007219">
    <property type="term" value="P:Notch signaling pathway"/>
    <property type="evidence" value="ECO:0007669"/>
    <property type="project" value="InterPro"/>
</dbReference>
<feature type="disulfide bond" evidence="13">
    <location>
        <begin position="166"/>
        <end position="178"/>
    </location>
</feature>
<dbReference type="GO" id="GO:0032991">
    <property type="term" value="C:protein-containing complex"/>
    <property type="evidence" value="ECO:0007669"/>
    <property type="project" value="TreeGrafter"/>
</dbReference>
<keyword evidence="11" id="KW-0325">Glycoprotein</keyword>
<dbReference type="SMART" id="SM00179">
    <property type="entry name" value="EGF_CA"/>
    <property type="match status" value="1"/>
</dbReference>
<keyword evidence="3 12" id="KW-0245">EGF-like domain</keyword>
<dbReference type="Gene3D" id="2.10.25.140">
    <property type="match status" value="1"/>
</dbReference>
<protein>
    <recommendedName>
        <fullName evidence="14">Delta-like protein</fullName>
    </recommendedName>
</protein>
<dbReference type="InterPro" id="IPR000742">
    <property type="entry name" value="EGF"/>
</dbReference>
<evidence type="ECO:0000256" key="8">
    <source>
        <dbReference type="ARBA" id="ARBA00022989"/>
    </source>
</evidence>
<dbReference type="GO" id="GO:0005886">
    <property type="term" value="C:plasma membrane"/>
    <property type="evidence" value="ECO:0007669"/>
    <property type="project" value="TreeGrafter"/>
</dbReference>
<keyword evidence="7" id="KW-0221">Differentiation</keyword>
<dbReference type="Pfam" id="PF07657">
    <property type="entry name" value="MNNL"/>
    <property type="match status" value="1"/>
</dbReference>
<comment type="function">
    <text evidence="14">Putative Notch ligand involved in the mediation of Notch signaling.</text>
</comment>
<dbReference type="SMART" id="SM00051">
    <property type="entry name" value="DSL"/>
    <property type="match status" value="1"/>
</dbReference>
<evidence type="ECO:0000259" key="17">
    <source>
        <dbReference type="PROSITE" id="PS51051"/>
    </source>
</evidence>
<keyword evidence="19" id="KW-1185">Reference proteome</keyword>
<dbReference type="PROSITE" id="PS50026">
    <property type="entry name" value="EGF_3"/>
    <property type="match status" value="2"/>
</dbReference>
<dbReference type="Pfam" id="PF00008">
    <property type="entry name" value="EGF"/>
    <property type="match status" value="1"/>
</dbReference>
<evidence type="ECO:0000313" key="18">
    <source>
        <dbReference type="EMBL" id="KAJ3613020.1"/>
    </source>
</evidence>
<evidence type="ECO:0000256" key="11">
    <source>
        <dbReference type="ARBA" id="ARBA00023180"/>
    </source>
</evidence>
<evidence type="ECO:0000256" key="13">
    <source>
        <dbReference type="PROSITE-ProRule" id="PRU00377"/>
    </source>
</evidence>
<comment type="subcellular location">
    <subcellularLocation>
        <location evidence="1 14">Membrane</location>
        <topology evidence="1 14">Single-pass type I membrane protein</topology>
    </subcellularLocation>
</comment>
<evidence type="ECO:0000256" key="1">
    <source>
        <dbReference type="ARBA" id="ARBA00004479"/>
    </source>
</evidence>
<dbReference type="GO" id="GO:0005509">
    <property type="term" value="F:calcium ion binding"/>
    <property type="evidence" value="ECO:0007669"/>
    <property type="project" value="InterPro"/>
</dbReference>
<accession>A0A9Q0ETB2</accession>
<dbReference type="FunFam" id="2.10.25.10:FF:000018">
    <property type="entry name" value="Delta-like 1"/>
    <property type="match status" value="1"/>
</dbReference>
<comment type="caution">
    <text evidence="18">The sequence shown here is derived from an EMBL/GenBank/DDBJ whole genome shotgun (WGS) entry which is preliminary data.</text>
</comment>
<evidence type="ECO:0000256" key="5">
    <source>
        <dbReference type="ARBA" id="ARBA00022729"/>
    </source>
</evidence>
<feature type="domain" description="DSL" evidence="17">
    <location>
        <begin position="151"/>
        <end position="195"/>
    </location>
</feature>
<feature type="disulfide bond" evidence="13">
    <location>
        <begin position="153"/>
        <end position="162"/>
    </location>
</feature>
<dbReference type="Pfam" id="PF21700">
    <property type="entry name" value="EGF_DL_JAG"/>
    <property type="match status" value="2"/>
</dbReference>